<comment type="caution">
    <text evidence="13">The sequence shown here is derived from an EMBL/GenBank/DDBJ whole genome shotgun (WGS) entry which is preliminary data.</text>
</comment>
<protein>
    <recommendedName>
        <fullName evidence="11 12">ATP synthase subunit a</fullName>
    </recommendedName>
    <alternativeName>
        <fullName evidence="11">ATP synthase F0 sector subunit a</fullName>
    </alternativeName>
    <alternativeName>
        <fullName evidence="11">F-ATPase subunit 6</fullName>
    </alternativeName>
</protein>
<keyword evidence="7 11" id="KW-1133">Transmembrane helix</keyword>
<evidence type="ECO:0000256" key="6">
    <source>
        <dbReference type="ARBA" id="ARBA00022781"/>
    </source>
</evidence>
<keyword evidence="9 11" id="KW-0472">Membrane</keyword>
<evidence type="ECO:0000256" key="12">
    <source>
        <dbReference type="RuleBase" id="RU000483"/>
    </source>
</evidence>
<sequence length="266" mass="29483">MDVLAQLPAEMAELLESFLPHALVGNTTFGFTNYIFYFLIAAVIFLIVCFKFKKKQAESIVPQGRFVNGVEYLIEYIRDDVCKASLGETWRTHFPFLITMFMFILINNIIGLIPGAHPGTGTIGVTAALGLCSLGYFMYVGAKKMGVIGYILSLAPKGVNPVIAAVIWVIEVFSTFLRLVTLAVRLFCNMYAGHIVMGTFAILASMYFMPAIENFSASTAAQAGFSIFWVLLLIIIYLVETIVAFIQAYVFTLLSTVYIQLVESEH</sequence>
<dbReference type="GO" id="GO:0046933">
    <property type="term" value="F:proton-transporting ATP synthase activity, rotational mechanism"/>
    <property type="evidence" value="ECO:0007669"/>
    <property type="project" value="UniProtKB-UniRule"/>
</dbReference>
<comment type="function">
    <text evidence="11 12">Key component of the proton channel; it plays a direct role in the translocation of protons across the membrane.</text>
</comment>
<feature type="transmembrane region" description="Helical" evidence="11">
    <location>
        <begin position="94"/>
        <end position="116"/>
    </location>
</feature>
<name>A0A930W3Q6_9ACTN</name>
<dbReference type="RefSeq" id="WP_035427215.1">
    <property type="nucleotide sequence ID" value="NZ_CAUSFQ010000010.1"/>
</dbReference>
<dbReference type="Proteomes" id="UP000772566">
    <property type="component" value="Unassembled WGS sequence"/>
</dbReference>
<evidence type="ECO:0000256" key="1">
    <source>
        <dbReference type="ARBA" id="ARBA00004141"/>
    </source>
</evidence>
<keyword evidence="4 11" id="KW-0138">CF(0)</keyword>
<dbReference type="SUPFAM" id="SSF81336">
    <property type="entry name" value="F1F0 ATP synthase subunit A"/>
    <property type="match status" value="1"/>
</dbReference>
<evidence type="ECO:0000313" key="14">
    <source>
        <dbReference type="Proteomes" id="UP000772566"/>
    </source>
</evidence>
<keyword evidence="10 11" id="KW-0066">ATP synthesis</keyword>
<dbReference type="InterPro" id="IPR035908">
    <property type="entry name" value="F0_ATP_A_sf"/>
</dbReference>
<dbReference type="Gene3D" id="1.20.120.220">
    <property type="entry name" value="ATP synthase, F0 complex, subunit A"/>
    <property type="match status" value="1"/>
</dbReference>
<evidence type="ECO:0000256" key="3">
    <source>
        <dbReference type="ARBA" id="ARBA00022448"/>
    </source>
</evidence>
<feature type="transmembrane region" description="Helical" evidence="11">
    <location>
        <begin position="122"/>
        <end position="142"/>
    </location>
</feature>
<dbReference type="PANTHER" id="PTHR11410">
    <property type="entry name" value="ATP SYNTHASE SUBUNIT A"/>
    <property type="match status" value="1"/>
</dbReference>
<evidence type="ECO:0000256" key="10">
    <source>
        <dbReference type="ARBA" id="ARBA00023310"/>
    </source>
</evidence>
<evidence type="ECO:0000256" key="9">
    <source>
        <dbReference type="ARBA" id="ARBA00023136"/>
    </source>
</evidence>
<reference evidence="13" key="1">
    <citation type="submission" date="2020-04" db="EMBL/GenBank/DDBJ databases">
        <title>Deep metagenomics examines the oral microbiome during advanced dental caries in children, revealing novel taxa and co-occurrences with host molecules.</title>
        <authorList>
            <person name="Baker J.L."/>
            <person name="Morton J.T."/>
            <person name="Dinis M."/>
            <person name="Alvarez R."/>
            <person name="Tran N.C."/>
            <person name="Knight R."/>
            <person name="Edlund A."/>
        </authorList>
    </citation>
    <scope>NUCLEOTIDE SEQUENCE</scope>
    <source>
        <strain evidence="13">JCVI_22A_bin.2</strain>
    </source>
</reference>
<keyword evidence="6 11" id="KW-0375">Hydrogen ion transport</keyword>
<evidence type="ECO:0000313" key="13">
    <source>
        <dbReference type="EMBL" id="MBF4808677.1"/>
    </source>
</evidence>
<proteinExistence type="inferred from homology"/>
<evidence type="ECO:0000256" key="2">
    <source>
        <dbReference type="ARBA" id="ARBA00006810"/>
    </source>
</evidence>
<dbReference type="PRINTS" id="PR00123">
    <property type="entry name" value="ATPASEA"/>
</dbReference>
<dbReference type="InterPro" id="IPR000568">
    <property type="entry name" value="ATP_synth_F0_asu"/>
</dbReference>
<gene>
    <name evidence="11 13" type="primary">atpB</name>
    <name evidence="13" type="ORF">HXK23_00365</name>
</gene>
<comment type="similarity">
    <text evidence="2 11 12">Belongs to the ATPase A chain family.</text>
</comment>
<feature type="transmembrane region" description="Helical" evidence="11">
    <location>
        <begin position="190"/>
        <end position="208"/>
    </location>
</feature>
<dbReference type="HAMAP" id="MF_01393">
    <property type="entry name" value="ATP_synth_a_bact"/>
    <property type="match status" value="1"/>
</dbReference>
<keyword evidence="11" id="KW-1003">Cell membrane</keyword>
<keyword evidence="3 11" id="KW-0813">Transport</keyword>
<dbReference type="AlphaFoldDB" id="A0A930W3Q6"/>
<dbReference type="PANTHER" id="PTHR11410:SF0">
    <property type="entry name" value="ATP SYNTHASE SUBUNIT A"/>
    <property type="match status" value="1"/>
</dbReference>
<evidence type="ECO:0000256" key="5">
    <source>
        <dbReference type="ARBA" id="ARBA00022692"/>
    </source>
</evidence>
<organism evidence="13 14">
    <name type="scientific">Lancefieldella parvula</name>
    <dbReference type="NCBI Taxonomy" id="1382"/>
    <lineage>
        <taxon>Bacteria</taxon>
        <taxon>Bacillati</taxon>
        <taxon>Actinomycetota</taxon>
        <taxon>Coriobacteriia</taxon>
        <taxon>Coriobacteriales</taxon>
        <taxon>Atopobiaceae</taxon>
        <taxon>Lancefieldella</taxon>
    </lineage>
</organism>
<dbReference type="NCBIfam" id="TIGR01131">
    <property type="entry name" value="ATP_synt_6_or_A"/>
    <property type="match status" value="1"/>
</dbReference>
<dbReference type="Pfam" id="PF00119">
    <property type="entry name" value="ATP-synt_A"/>
    <property type="match status" value="1"/>
</dbReference>
<dbReference type="GO" id="GO:0045259">
    <property type="term" value="C:proton-transporting ATP synthase complex"/>
    <property type="evidence" value="ECO:0007669"/>
    <property type="project" value="UniProtKB-KW"/>
</dbReference>
<evidence type="ECO:0000256" key="7">
    <source>
        <dbReference type="ARBA" id="ARBA00022989"/>
    </source>
</evidence>
<evidence type="ECO:0000256" key="8">
    <source>
        <dbReference type="ARBA" id="ARBA00023065"/>
    </source>
</evidence>
<dbReference type="GO" id="GO:0005886">
    <property type="term" value="C:plasma membrane"/>
    <property type="evidence" value="ECO:0007669"/>
    <property type="project" value="UniProtKB-SubCell"/>
</dbReference>
<accession>A0A930W3Q6</accession>
<dbReference type="CDD" id="cd00310">
    <property type="entry name" value="ATP-synt_Fo_a_6"/>
    <property type="match status" value="1"/>
</dbReference>
<keyword evidence="5 11" id="KW-0812">Transmembrane</keyword>
<evidence type="ECO:0000256" key="11">
    <source>
        <dbReference type="HAMAP-Rule" id="MF_01393"/>
    </source>
</evidence>
<comment type="subcellular location">
    <subcellularLocation>
        <location evidence="11 12">Cell membrane</location>
        <topology evidence="11 12">Multi-pass membrane protein</topology>
    </subcellularLocation>
    <subcellularLocation>
        <location evidence="1">Membrane</location>
        <topology evidence="1">Multi-pass membrane protein</topology>
    </subcellularLocation>
</comment>
<dbReference type="EMBL" id="JABZGT010000004">
    <property type="protein sequence ID" value="MBF4808677.1"/>
    <property type="molecule type" value="Genomic_DNA"/>
</dbReference>
<feature type="transmembrane region" description="Helical" evidence="11">
    <location>
        <begin position="34"/>
        <end position="52"/>
    </location>
</feature>
<dbReference type="InterPro" id="IPR045083">
    <property type="entry name" value="ATP_synth_F0_asu_bact/mt"/>
</dbReference>
<evidence type="ECO:0000256" key="4">
    <source>
        <dbReference type="ARBA" id="ARBA00022547"/>
    </source>
</evidence>
<feature type="transmembrane region" description="Helical" evidence="11">
    <location>
        <begin position="220"/>
        <end position="239"/>
    </location>
</feature>
<keyword evidence="8 11" id="KW-0406">Ion transport</keyword>